<proteinExistence type="predicted"/>
<evidence type="ECO:0000313" key="2">
    <source>
        <dbReference type="EMBL" id="MFB2834761.1"/>
    </source>
</evidence>
<dbReference type="SMART" id="SM00912">
    <property type="entry name" value="Haemagg_act"/>
    <property type="match status" value="1"/>
</dbReference>
<accession>A0ABV4WIG7</accession>
<evidence type="ECO:0000259" key="1">
    <source>
        <dbReference type="SMART" id="SM00912"/>
    </source>
</evidence>
<dbReference type="InterPro" id="IPR008638">
    <property type="entry name" value="FhaB/CdiA-like_TPS"/>
</dbReference>
<dbReference type="SUPFAM" id="SSF51126">
    <property type="entry name" value="Pectin lyase-like"/>
    <property type="match status" value="8"/>
</dbReference>
<dbReference type="Gene3D" id="2.160.20.10">
    <property type="entry name" value="Single-stranded right-handed beta-helix, Pectin lyase-like"/>
    <property type="match status" value="4"/>
</dbReference>
<reference evidence="2 3" key="1">
    <citation type="submission" date="2024-09" db="EMBL/GenBank/DDBJ databases">
        <title>Floridaenema gen nov. (Aerosakkonemataceae, Aerosakkonematales ord. nov., Cyanobacteria) from benthic tropical and subtropical fresh waters, with the description of four new species.</title>
        <authorList>
            <person name="Moretto J.A."/>
            <person name="Berthold D.E."/>
            <person name="Lefler F.W."/>
            <person name="Huang I.-S."/>
            <person name="Laughinghouse H. IV."/>
        </authorList>
    </citation>
    <scope>NUCLEOTIDE SEQUENCE [LARGE SCALE GENOMIC DNA]</scope>
    <source>
        <strain evidence="2 3">BLCC-F167</strain>
    </source>
</reference>
<organism evidence="2 3">
    <name type="scientific">Floridaenema evergladense BLCC-F167</name>
    <dbReference type="NCBI Taxonomy" id="3153639"/>
    <lineage>
        <taxon>Bacteria</taxon>
        <taxon>Bacillati</taxon>
        <taxon>Cyanobacteriota</taxon>
        <taxon>Cyanophyceae</taxon>
        <taxon>Oscillatoriophycideae</taxon>
        <taxon>Aerosakkonematales</taxon>
        <taxon>Aerosakkonemataceae</taxon>
        <taxon>Floridanema</taxon>
        <taxon>Floridanema evergladense</taxon>
    </lineage>
</organism>
<dbReference type="Proteomes" id="UP001576780">
    <property type="component" value="Unassembled WGS sequence"/>
</dbReference>
<dbReference type="EMBL" id="JBHFNT010000073">
    <property type="protein sequence ID" value="MFB2834761.1"/>
    <property type="molecule type" value="Genomic_DNA"/>
</dbReference>
<keyword evidence="3" id="KW-1185">Reference proteome</keyword>
<sequence>MKPNYPEVNRLLLITILCLIRRNNQEPRIIKIDRQKVLLACCFFLWGFSYNLNQVQAQIVPDATVNSIVTPTGKANVIEGGTRAGNNLFHSFREFSVPTGGEAFFNNAIDIRNIFSRVTGKSISNIDGLIKANGVANLFLLNPNGIIFGPNAKLNIGGSFFASTANSIKFTDGLEFATNNLQSSPLLSINVPIGLQYGKTPGEIRIQGNSTSSLEVLPGKNLTIIGGNVTINGGILKAPSGQIELGGISTKGTVGFNENGSLSLPDNLARADVSIINQAQIETQSSGGGSITVKARNLDISGESLLLAGITKGKSTPESVAGDILLDATDAITISSSQVNNTVEENAIGNSNTITVNAKSLTLTNGGVLNVSTSGKGKAGNIKILTTDSLSLEGENGETASGIFASVQPKGEGEAGDINITTNSLTITKGAQIAASTFSFGKAGEITIQANSISLDGEGSSSYSSIISSVGKNGIGDGSGITINTKTLTLTNGALLNASTLGIGKAGKIRINASDSVSFDGEASDGTSTGAFGFVGENAEGEANGIEINTKSLTLTNGAQINANTLGKGKAGDIKIVASDRISLEGKGSNFVSGIFATVESKGEGEAGNINITTNSLTITNGAQINASTFGKGKAGDIKIIASDRISLDSKNSNSISGIFAHVQQNGEGKAGDINITTNSLTIANGAQIAAATFGFGKAGEITIQANDISLDGEGKGKQSYSSIVSSVQEGGIGDGSGITINTKTLTLTNGALLNASTLGKGKAGKIRINASESVSFDGEASNGTSTGAFGFVGENAEGEANGIEINTKSLTLTNGAQINANTFGKGKAGDIKIVASDRISLDGEGNNFVSGIFATVESKGEGEAGNINITTDSLTITNGAQIAASTFGFGKAGEITIQANSIFLDGEGKGKQSYSSIMSSVEEGGIGDGRGITINTKTLTVTNGALLNASTSGKGKAGKITINASDSVSFDGEANDRTPTGAFGYVDENAEGEANDITITTNSLTLTNGARIDASTLGIGKAGSITVKANTINLDGETEAGSPTEIRSEVGENAIGIAGDINITTNSLFVTNGAQLNASTSGKGEAGQVAITAKNRVLFDGIGVVNNDNVSGAFSIVNAGAEGKAGGVSVTSNSLTISNGAQIGAGTFGEGNAGSVTINTNNFFLNNDGSVSTIVSNQAKGDPGDLNIVAGRLLLDNRSYLTAESEKGAGGNIRIQSRDIQLRRQSQISATSALDAQQGNIDIATRTLALLEASQIRTDADAPNGGSNITIKPIDDFGVAVFVSANSVISASGNLSIEGYIEPQSSDVPQVEVFDATKLVASTCRRREGEQSEFIVTGKGGLPPNPNEPIINDVTWVDFRPINLEESKGKGEQRSRRIEENGKDEIVEAQGWIKNANGEVVLVANTAKAVPHKLIFNSQYCPEQ</sequence>
<dbReference type="InterPro" id="IPR012334">
    <property type="entry name" value="Pectin_lyas_fold"/>
</dbReference>
<name>A0ABV4WIG7_9CYAN</name>
<dbReference type="NCBIfam" id="TIGR01901">
    <property type="entry name" value="adhes_NPXG"/>
    <property type="match status" value="1"/>
</dbReference>
<protein>
    <submittedName>
        <fullName evidence="2">Filamentous hemagglutinin N-terminal domain-containing protein</fullName>
    </submittedName>
</protein>
<dbReference type="Pfam" id="PF05860">
    <property type="entry name" value="TPS"/>
    <property type="match status" value="1"/>
</dbReference>
<dbReference type="RefSeq" id="WP_413277192.1">
    <property type="nucleotide sequence ID" value="NZ_JBHFNT010000073.1"/>
</dbReference>
<dbReference type="InterPro" id="IPR011050">
    <property type="entry name" value="Pectin_lyase_fold/virulence"/>
</dbReference>
<feature type="domain" description="Filamentous haemagglutinin FhaB/tRNA nuclease CdiA-like TPS" evidence="1">
    <location>
        <begin position="60"/>
        <end position="171"/>
    </location>
</feature>
<gene>
    <name evidence="2" type="ORF">ACE1CA_09530</name>
</gene>
<evidence type="ECO:0000313" key="3">
    <source>
        <dbReference type="Proteomes" id="UP001576780"/>
    </source>
</evidence>
<comment type="caution">
    <text evidence="2">The sequence shown here is derived from an EMBL/GenBank/DDBJ whole genome shotgun (WGS) entry which is preliminary data.</text>
</comment>